<dbReference type="InterPro" id="IPR003029">
    <property type="entry name" value="S1_domain"/>
</dbReference>
<dbReference type="InterPro" id="IPR015946">
    <property type="entry name" value="KH_dom-like_a/b"/>
</dbReference>
<dbReference type="InterPro" id="IPR010213">
    <property type="entry name" value="TF_NusA"/>
</dbReference>
<dbReference type="Pfam" id="PF08529">
    <property type="entry name" value="NusA_N"/>
    <property type="match status" value="1"/>
</dbReference>
<dbReference type="Pfam" id="PF00575">
    <property type="entry name" value="S1"/>
    <property type="match status" value="1"/>
</dbReference>
<dbReference type="Gene3D" id="3.30.300.20">
    <property type="match status" value="2"/>
</dbReference>
<dbReference type="InterPro" id="IPR025249">
    <property type="entry name" value="TF_NusA_KH_1st"/>
</dbReference>
<accession>A0ABY0FKJ0</accession>
<evidence type="ECO:0000256" key="6">
    <source>
        <dbReference type="ARBA" id="ARBA00023163"/>
    </source>
</evidence>
<dbReference type="Pfam" id="PF13184">
    <property type="entry name" value="KH_NusA_1st"/>
    <property type="match status" value="1"/>
</dbReference>
<comment type="subcellular location">
    <subcellularLocation>
        <location evidence="7">Cytoplasm</location>
    </subcellularLocation>
</comment>
<evidence type="ECO:0000256" key="2">
    <source>
        <dbReference type="ARBA" id="ARBA00022490"/>
    </source>
</evidence>
<dbReference type="RefSeq" id="WP_129604151.1">
    <property type="nucleotide sequence ID" value="NZ_PRLL01000003.1"/>
</dbReference>
<dbReference type="Pfam" id="PF26594">
    <property type="entry name" value="KH_NusA_2nd"/>
    <property type="match status" value="1"/>
</dbReference>
<dbReference type="SUPFAM" id="SSF69705">
    <property type="entry name" value="Transcription factor NusA, N-terminal domain"/>
    <property type="match status" value="1"/>
</dbReference>
<evidence type="ECO:0000256" key="5">
    <source>
        <dbReference type="ARBA" id="ARBA00023015"/>
    </source>
</evidence>
<evidence type="ECO:0000256" key="3">
    <source>
        <dbReference type="ARBA" id="ARBA00022814"/>
    </source>
</evidence>
<organism evidence="10 11">
    <name type="scientific">Candidatus Nanosyncoccus nanoralicus</name>
    <dbReference type="NCBI Taxonomy" id="2171996"/>
    <lineage>
        <taxon>Bacteria</taxon>
        <taxon>Candidatus Saccharimonadota</taxon>
        <taxon>Candidatus Nanosyncoccalia</taxon>
        <taxon>Candidatus Nanosyncoccales</taxon>
        <taxon>Candidatus Nanosyncoccaceae</taxon>
        <taxon>Candidatus Nanosyncoccus</taxon>
    </lineage>
</organism>
<dbReference type="CDD" id="cd04455">
    <property type="entry name" value="S1_NusA"/>
    <property type="match status" value="1"/>
</dbReference>
<evidence type="ECO:0000313" key="11">
    <source>
        <dbReference type="Proteomes" id="UP001191004"/>
    </source>
</evidence>
<dbReference type="Gene3D" id="3.30.1480.10">
    <property type="entry name" value="NusA, N-terminal domain"/>
    <property type="match status" value="1"/>
</dbReference>
<dbReference type="PANTHER" id="PTHR22648:SF0">
    <property type="entry name" value="TRANSCRIPTION TERMINATION_ANTITERMINATION PROTEIN NUSA"/>
    <property type="match status" value="1"/>
</dbReference>
<dbReference type="SMART" id="SM00316">
    <property type="entry name" value="S1"/>
    <property type="match status" value="1"/>
</dbReference>
<keyword evidence="3 7" id="KW-0889">Transcription antitermination</keyword>
<reference evidence="10 11" key="1">
    <citation type="journal article" date="2018" name="bioRxiv">
        <title>Evidence of independent acquisition and adaption of ultra-small bacteria to human hosts across the highly diverse yet reduced genomes of the phylum Saccharibacteria.</title>
        <authorList>
            <person name="McLean J.S."/>
            <person name="Bor B."/>
            <person name="To T.T."/>
            <person name="Liu Q."/>
            <person name="Kearns K.A."/>
            <person name="Solden L.M."/>
            <person name="Wrighton K.C."/>
            <person name="He X."/>
            <person name="Shi W."/>
        </authorList>
    </citation>
    <scope>NUCLEOTIDE SEQUENCE [LARGE SCALE GENOMIC DNA]</scope>
    <source>
        <strain evidence="10 11">TM7_KMM_G3_1_HOT_351</strain>
    </source>
</reference>
<comment type="function">
    <text evidence="7">Participates in both transcription termination and antitermination.</text>
</comment>
<keyword evidence="11" id="KW-1185">Reference proteome</keyword>
<feature type="domain" description="S1 motif" evidence="9">
    <location>
        <begin position="136"/>
        <end position="200"/>
    </location>
</feature>
<dbReference type="Proteomes" id="UP001191004">
    <property type="component" value="Unassembled WGS sequence"/>
</dbReference>
<dbReference type="InterPro" id="IPR030842">
    <property type="entry name" value="TF_NusA_bacterial"/>
</dbReference>
<protein>
    <recommendedName>
        <fullName evidence="7">Transcription termination/antitermination protein NusA</fullName>
    </recommendedName>
</protein>
<keyword evidence="6 7" id="KW-0804">Transcription</keyword>
<dbReference type="InterPro" id="IPR009019">
    <property type="entry name" value="KH_sf_prok-type"/>
</dbReference>
<comment type="similarity">
    <text evidence="7">Belongs to the NusA family.</text>
</comment>
<dbReference type="NCBIfam" id="TIGR01953">
    <property type="entry name" value="NusA"/>
    <property type="match status" value="1"/>
</dbReference>
<evidence type="ECO:0000313" key="10">
    <source>
        <dbReference type="EMBL" id="RYC73811.1"/>
    </source>
</evidence>
<feature type="compositionally biased region" description="Low complexity" evidence="8">
    <location>
        <begin position="354"/>
        <end position="367"/>
    </location>
</feature>
<dbReference type="SUPFAM" id="SSF50249">
    <property type="entry name" value="Nucleic acid-binding proteins"/>
    <property type="match status" value="1"/>
</dbReference>
<dbReference type="CDD" id="cd22529">
    <property type="entry name" value="KH-II_NusA_rpt2"/>
    <property type="match status" value="1"/>
</dbReference>
<dbReference type="InterPro" id="IPR012340">
    <property type="entry name" value="NA-bd_OB-fold"/>
</dbReference>
<keyword evidence="1 7" id="KW-0806">Transcription termination</keyword>
<comment type="subunit">
    <text evidence="7">Monomer. Binds directly to the core enzyme of the DNA-dependent RNA polymerase and to nascent RNA.</text>
</comment>
<evidence type="ECO:0000256" key="7">
    <source>
        <dbReference type="HAMAP-Rule" id="MF_00945"/>
    </source>
</evidence>
<dbReference type="Gene3D" id="2.40.50.140">
    <property type="entry name" value="Nucleic acid-binding proteins"/>
    <property type="match status" value="1"/>
</dbReference>
<dbReference type="InterPro" id="IPR036555">
    <property type="entry name" value="NusA_N_sf"/>
</dbReference>
<gene>
    <name evidence="7 10" type="primary">nusA</name>
    <name evidence="10" type="ORF">G3KMM_00150</name>
</gene>
<keyword evidence="4 7" id="KW-0694">RNA-binding</keyword>
<dbReference type="EMBL" id="PRLL01000003">
    <property type="protein sequence ID" value="RYC73811.1"/>
    <property type="molecule type" value="Genomic_DNA"/>
</dbReference>
<evidence type="ECO:0000256" key="4">
    <source>
        <dbReference type="ARBA" id="ARBA00022884"/>
    </source>
</evidence>
<dbReference type="SUPFAM" id="SSF54814">
    <property type="entry name" value="Prokaryotic type KH domain (KH-domain type II)"/>
    <property type="match status" value="2"/>
</dbReference>
<dbReference type="HAMAP" id="MF_00945_B">
    <property type="entry name" value="NusA_B"/>
    <property type="match status" value="1"/>
</dbReference>
<keyword evidence="5 7" id="KW-0805">Transcription regulation</keyword>
<dbReference type="PROSITE" id="PS50084">
    <property type="entry name" value="KH_TYPE_1"/>
    <property type="match status" value="1"/>
</dbReference>
<name>A0ABY0FKJ0_9BACT</name>
<dbReference type="CDD" id="cd02134">
    <property type="entry name" value="KH-II_NusA_rpt1"/>
    <property type="match status" value="1"/>
</dbReference>
<sequence>MEGLDLKQMSSMVKVISEEKGLPEEVVLNIIETAIAAAWRKEEGDKDMNVRAVLNLDNGEAEVYVAKEVIEDGLAYNPATEIPADLAGGKEIGEIVEESHKVTTFGRVASMTAKQVIVQRLREAEHDAILTAYEDKVNTLINGTISRVEPRLVRVDLGKATGLMLKQDQIEGEYYKVGSRIKVLIKAIERNERGADLLVSRGSSEFIKQLFVQEVPEIENGTVEIHAIAREPGRRTKIAVSSSVPGVDPVGTFVGGRGVRVQAVMNEIGDREKIDIVNWSDNMSEYIREALSPAEIIKVELEDKRAKVYVSEDQQSVAIGRQGQNVRLASKLTGIELDIELAEAPKKKKRGNAEDSLLSALEDSSEE</sequence>
<dbReference type="PANTHER" id="PTHR22648">
    <property type="entry name" value="TRANSCRIPTION TERMINATION FACTOR NUSA"/>
    <property type="match status" value="1"/>
</dbReference>
<proteinExistence type="inferred from homology"/>
<comment type="caution">
    <text evidence="10">The sequence shown here is derived from an EMBL/GenBank/DDBJ whole genome shotgun (WGS) entry which is preliminary data.</text>
</comment>
<keyword evidence="2 7" id="KW-0963">Cytoplasm</keyword>
<evidence type="ECO:0000259" key="9">
    <source>
        <dbReference type="SMART" id="SM00316"/>
    </source>
</evidence>
<evidence type="ECO:0000256" key="8">
    <source>
        <dbReference type="SAM" id="MobiDB-lite"/>
    </source>
</evidence>
<dbReference type="InterPro" id="IPR013735">
    <property type="entry name" value="TF_NusA_N"/>
</dbReference>
<dbReference type="InterPro" id="IPR058582">
    <property type="entry name" value="KH_NusA_2nd"/>
</dbReference>
<evidence type="ECO:0000256" key="1">
    <source>
        <dbReference type="ARBA" id="ARBA00022472"/>
    </source>
</evidence>
<reference evidence="10 11" key="2">
    <citation type="journal article" date="2020" name="Cell Rep.">
        <title>Acquisition and Adaptation of Ultra-small Parasitic Reduced Genome Bacteria to Mammalian Hosts.</title>
        <authorList>
            <person name="McLean J.S."/>
            <person name="Bor B."/>
            <person name="Kerns K.A."/>
            <person name="Liu Q."/>
            <person name="To T.T."/>
            <person name="Solden L."/>
            <person name="Hendrickson E.L."/>
            <person name="Wrighton K."/>
            <person name="Shi W."/>
            <person name="He X."/>
        </authorList>
    </citation>
    <scope>NUCLEOTIDE SEQUENCE [LARGE SCALE GENOMIC DNA]</scope>
    <source>
        <strain evidence="10 11">TM7_KMM_G3_1_HOT_351</strain>
    </source>
</reference>
<feature type="region of interest" description="Disordered" evidence="8">
    <location>
        <begin position="346"/>
        <end position="367"/>
    </location>
</feature>